<dbReference type="Gene3D" id="1.20.1720.10">
    <property type="entry name" value="Multidrug resistance protein D"/>
    <property type="match status" value="1"/>
</dbReference>
<evidence type="ECO:0000256" key="6">
    <source>
        <dbReference type="ARBA" id="ARBA00023136"/>
    </source>
</evidence>
<dbReference type="PANTHER" id="PTHR42718:SF46">
    <property type="entry name" value="BLR6921 PROTEIN"/>
    <property type="match status" value="1"/>
</dbReference>
<evidence type="ECO:0000256" key="3">
    <source>
        <dbReference type="ARBA" id="ARBA00022475"/>
    </source>
</evidence>
<feature type="region of interest" description="Disordered" evidence="7">
    <location>
        <begin position="1"/>
        <end position="28"/>
    </location>
</feature>
<name>I0WUS2_RHOOP</name>
<keyword evidence="6 8" id="KW-0472">Membrane</keyword>
<evidence type="ECO:0000256" key="5">
    <source>
        <dbReference type="ARBA" id="ARBA00022989"/>
    </source>
</evidence>
<keyword evidence="2" id="KW-0813">Transport</keyword>
<evidence type="ECO:0000256" key="4">
    <source>
        <dbReference type="ARBA" id="ARBA00022692"/>
    </source>
</evidence>
<dbReference type="SUPFAM" id="SSF103473">
    <property type="entry name" value="MFS general substrate transporter"/>
    <property type="match status" value="1"/>
</dbReference>
<dbReference type="InterPro" id="IPR036259">
    <property type="entry name" value="MFS_trans_sf"/>
</dbReference>
<evidence type="ECO:0000256" key="7">
    <source>
        <dbReference type="SAM" id="MobiDB-lite"/>
    </source>
</evidence>
<gene>
    <name evidence="9" type="ORF">W59_09592</name>
</gene>
<keyword evidence="3" id="KW-1003">Cell membrane</keyword>
<evidence type="ECO:0000256" key="8">
    <source>
        <dbReference type="SAM" id="Phobius"/>
    </source>
</evidence>
<feature type="transmembrane region" description="Helical" evidence="8">
    <location>
        <begin position="36"/>
        <end position="60"/>
    </location>
</feature>
<evidence type="ECO:0000256" key="1">
    <source>
        <dbReference type="ARBA" id="ARBA00004651"/>
    </source>
</evidence>
<feature type="transmembrane region" description="Helical" evidence="8">
    <location>
        <begin position="72"/>
        <end position="91"/>
    </location>
</feature>
<feature type="compositionally biased region" description="Low complexity" evidence="7">
    <location>
        <begin position="188"/>
        <end position="208"/>
    </location>
</feature>
<dbReference type="InterPro" id="IPR011701">
    <property type="entry name" value="MFS"/>
</dbReference>
<proteinExistence type="predicted"/>
<feature type="region of interest" description="Disordered" evidence="7">
    <location>
        <begin position="149"/>
        <end position="234"/>
    </location>
</feature>
<comment type="subcellular location">
    <subcellularLocation>
        <location evidence="1">Cell membrane</location>
        <topology evidence="1">Multi-pass membrane protein</topology>
    </subcellularLocation>
</comment>
<accession>I0WUS2</accession>
<organism evidence="9 10">
    <name type="scientific">Rhodococcus opacus RKJ300 = JCM 13270</name>
    <dbReference type="NCBI Taxonomy" id="1165867"/>
    <lineage>
        <taxon>Bacteria</taxon>
        <taxon>Bacillati</taxon>
        <taxon>Actinomycetota</taxon>
        <taxon>Actinomycetes</taxon>
        <taxon>Mycobacteriales</taxon>
        <taxon>Nocardiaceae</taxon>
        <taxon>Rhodococcus</taxon>
    </lineage>
</organism>
<keyword evidence="5 8" id="KW-1133">Transmembrane helix</keyword>
<feature type="compositionally biased region" description="Polar residues" evidence="7">
    <location>
        <begin position="209"/>
        <end position="222"/>
    </location>
</feature>
<dbReference type="Proteomes" id="UP000006447">
    <property type="component" value="Unassembled WGS sequence"/>
</dbReference>
<dbReference type="AlphaFoldDB" id="I0WUS2"/>
<dbReference type="EMBL" id="AJJH01000040">
    <property type="protein sequence ID" value="EID80138.1"/>
    <property type="molecule type" value="Genomic_DNA"/>
</dbReference>
<keyword evidence="4 8" id="KW-0812">Transmembrane</keyword>
<protein>
    <submittedName>
        <fullName evidence="9">Major facilitator transporter</fullName>
    </submittedName>
</protein>
<evidence type="ECO:0000313" key="9">
    <source>
        <dbReference type="EMBL" id="EID80138.1"/>
    </source>
</evidence>
<evidence type="ECO:0000256" key="2">
    <source>
        <dbReference type="ARBA" id="ARBA00022448"/>
    </source>
</evidence>
<reference evidence="9 10" key="1">
    <citation type="journal article" date="2012" name="J. Bacteriol.">
        <title>Draft genome sequence of the nitrophenol-degrading actinomycete Rhodococcus imtechensis RKJ300.</title>
        <authorList>
            <person name="Vikram S."/>
            <person name="Kumar S."/>
            <person name="Subramanian S."/>
            <person name="Raghava G.P."/>
        </authorList>
    </citation>
    <scope>NUCLEOTIDE SEQUENCE [LARGE SCALE GENOMIC DNA]</scope>
    <source>
        <strain evidence="9 10">RKJ300</strain>
    </source>
</reference>
<sequence>MTFSHGFVTDSPSSAQPDGATPPIPNDPGPAVRTNAVVAVLAFAGVVAAVMQTLVVPLIGELPELLDTTRSNATWVVTATLLAAAVATPISGRLGDLYGKRRIMLGCSALLIQPFIVTTPGRWTRRGGTSTWADASVCSRCAAGDCGAPSTGCWSRRWTSPAPDPGSPATSRTWRCGWPPRQTSPPWRRSTASPGAPSARSAAGSSPTNSTSTDSRIWSRSGWTRFRGAATTST</sequence>
<dbReference type="GO" id="GO:0022857">
    <property type="term" value="F:transmembrane transporter activity"/>
    <property type="evidence" value="ECO:0007669"/>
    <property type="project" value="InterPro"/>
</dbReference>
<dbReference type="PANTHER" id="PTHR42718">
    <property type="entry name" value="MAJOR FACILITATOR SUPERFAMILY MULTIDRUG TRANSPORTER MFSC"/>
    <property type="match status" value="1"/>
</dbReference>
<evidence type="ECO:0000313" key="10">
    <source>
        <dbReference type="Proteomes" id="UP000006447"/>
    </source>
</evidence>
<comment type="caution">
    <text evidence="9">The sequence shown here is derived from an EMBL/GenBank/DDBJ whole genome shotgun (WGS) entry which is preliminary data.</text>
</comment>
<dbReference type="GO" id="GO:0005886">
    <property type="term" value="C:plasma membrane"/>
    <property type="evidence" value="ECO:0007669"/>
    <property type="project" value="UniProtKB-SubCell"/>
</dbReference>
<dbReference type="Pfam" id="PF07690">
    <property type="entry name" value="MFS_1"/>
    <property type="match status" value="1"/>
</dbReference>